<dbReference type="Proteomes" id="UP001303115">
    <property type="component" value="Unassembled WGS sequence"/>
</dbReference>
<protein>
    <submittedName>
        <fullName evidence="2">Uncharacterized protein</fullName>
    </submittedName>
</protein>
<comment type="caution">
    <text evidence="2">The sequence shown here is derived from an EMBL/GenBank/DDBJ whole genome shotgun (WGS) entry which is preliminary data.</text>
</comment>
<gene>
    <name evidence="2" type="ORF">C8A01DRAFT_30951</name>
</gene>
<proteinExistence type="predicted"/>
<feature type="transmembrane region" description="Helical" evidence="1">
    <location>
        <begin position="99"/>
        <end position="117"/>
    </location>
</feature>
<keyword evidence="3" id="KW-1185">Reference proteome</keyword>
<evidence type="ECO:0000313" key="3">
    <source>
        <dbReference type="Proteomes" id="UP001303115"/>
    </source>
</evidence>
<dbReference type="AlphaFoldDB" id="A0AAN6PPW3"/>
<evidence type="ECO:0000313" key="2">
    <source>
        <dbReference type="EMBL" id="KAK4044772.1"/>
    </source>
</evidence>
<reference evidence="3" key="1">
    <citation type="journal article" date="2023" name="Mol. Phylogenet. Evol.">
        <title>Genome-scale phylogeny and comparative genomics of the fungal order Sordariales.</title>
        <authorList>
            <person name="Hensen N."/>
            <person name="Bonometti L."/>
            <person name="Westerberg I."/>
            <person name="Brannstrom I.O."/>
            <person name="Guillou S."/>
            <person name="Cros-Aarteil S."/>
            <person name="Calhoun S."/>
            <person name="Haridas S."/>
            <person name="Kuo A."/>
            <person name="Mondo S."/>
            <person name="Pangilinan J."/>
            <person name="Riley R."/>
            <person name="LaButti K."/>
            <person name="Andreopoulos B."/>
            <person name="Lipzen A."/>
            <person name="Chen C."/>
            <person name="Yan M."/>
            <person name="Daum C."/>
            <person name="Ng V."/>
            <person name="Clum A."/>
            <person name="Steindorff A."/>
            <person name="Ohm R.A."/>
            <person name="Martin F."/>
            <person name="Silar P."/>
            <person name="Natvig D.O."/>
            <person name="Lalanne C."/>
            <person name="Gautier V."/>
            <person name="Ament-Velasquez S.L."/>
            <person name="Kruys A."/>
            <person name="Hutchinson M.I."/>
            <person name="Powell A.J."/>
            <person name="Barry K."/>
            <person name="Miller A.N."/>
            <person name="Grigoriev I.V."/>
            <person name="Debuchy R."/>
            <person name="Gladieux P."/>
            <person name="Hiltunen Thoren M."/>
            <person name="Johannesson H."/>
        </authorList>
    </citation>
    <scope>NUCLEOTIDE SEQUENCE [LARGE SCALE GENOMIC DNA]</scope>
    <source>
        <strain evidence="3">CBS 284.82</strain>
    </source>
</reference>
<keyword evidence="1" id="KW-0472">Membrane</keyword>
<name>A0AAN6PPW3_9PEZI</name>
<dbReference type="EMBL" id="MU854316">
    <property type="protein sequence ID" value="KAK4044772.1"/>
    <property type="molecule type" value="Genomic_DNA"/>
</dbReference>
<keyword evidence="1" id="KW-0812">Transmembrane</keyword>
<evidence type="ECO:0000256" key="1">
    <source>
        <dbReference type="SAM" id="Phobius"/>
    </source>
</evidence>
<accession>A0AAN6PPW3</accession>
<sequence length="125" mass="14646">MLAQRIVRARPVSATLLSPRYLVPARSLAVTAPNNPRARLFGYSTRRVCGRCELREEIYRRLKDDLDMQITSRLLMEKIEAQKKQHEDNMERLRNQNWWGERAAIVALVFTVMYLAALSDTRRRS</sequence>
<keyword evidence="1" id="KW-1133">Transmembrane helix</keyword>
<organism evidence="2 3">
    <name type="scientific">Parachaetomium inaequale</name>
    <dbReference type="NCBI Taxonomy" id="2588326"/>
    <lineage>
        <taxon>Eukaryota</taxon>
        <taxon>Fungi</taxon>
        <taxon>Dikarya</taxon>
        <taxon>Ascomycota</taxon>
        <taxon>Pezizomycotina</taxon>
        <taxon>Sordariomycetes</taxon>
        <taxon>Sordariomycetidae</taxon>
        <taxon>Sordariales</taxon>
        <taxon>Chaetomiaceae</taxon>
        <taxon>Parachaetomium</taxon>
    </lineage>
</organism>